<feature type="compositionally biased region" description="Basic and acidic residues" evidence="1">
    <location>
        <begin position="9"/>
        <end position="22"/>
    </location>
</feature>
<evidence type="ECO:0000256" key="1">
    <source>
        <dbReference type="SAM" id="MobiDB-lite"/>
    </source>
</evidence>
<protein>
    <submittedName>
        <fullName evidence="2">Paternally expressed 3</fullName>
    </submittedName>
</protein>
<comment type="caution">
    <text evidence="2">The sequence shown here is derived from an EMBL/GenBank/DDBJ whole genome shotgun (WGS) entry which is preliminary data.</text>
</comment>
<reference evidence="2 3" key="1">
    <citation type="journal article" date="2020" name="Nature">
        <title>Six reference-quality genomes reveal evolution of bat adaptations.</title>
        <authorList>
            <person name="Jebb D."/>
            <person name="Huang Z."/>
            <person name="Pippel M."/>
            <person name="Hughes G.M."/>
            <person name="Lavrichenko K."/>
            <person name="Devanna P."/>
            <person name="Winkler S."/>
            <person name="Jermiin L.S."/>
            <person name="Skirmuntt E.C."/>
            <person name="Katzourakis A."/>
            <person name="Burkitt-Gray L."/>
            <person name="Ray D.A."/>
            <person name="Sullivan K.A.M."/>
            <person name="Roscito J.G."/>
            <person name="Kirilenko B.M."/>
            <person name="Davalos L.M."/>
            <person name="Corthals A.P."/>
            <person name="Power M.L."/>
            <person name="Jones G."/>
            <person name="Ransome R.D."/>
            <person name="Dechmann D.K.N."/>
            <person name="Locatelli A.G."/>
            <person name="Puechmaille S.J."/>
            <person name="Fedrigo O."/>
            <person name="Jarvis E.D."/>
            <person name="Hiller M."/>
            <person name="Vernes S.C."/>
            <person name="Myers E.W."/>
            <person name="Teeling E.C."/>
        </authorList>
    </citation>
    <scope>NUCLEOTIDE SEQUENCE [LARGE SCALE GENOMIC DNA]</scope>
    <source>
        <strain evidence="2">MRhiFer1</strain>
        <tissue evidence="2">Lung</tissue>
    </source>
</reference>
<evidence type="ECO:0000313" key="2">
    <source>
        <dbReference type="EMBL" id="KAF6288752.1"/>
    </source>
</evidence>
<dbReference type="AlphaFoldDB" id="A0A7J7SJW5"/>
<proteinExistence type="predicted"/>
<evidence type="ECO:0000313" key="3">
    <source>
        <dbReference type="Proteomes" id="UP000585614"/>
    </source>
</evidence>
<dbReference type="EMBL" id="JACAGC010000022">
    <property type="protein sequence ID" value="KAF6288752.1"/>
    <property type="molecule type" value="Genomic_DNA"/>
</dbReference>
<gene>
    <name evidence="2" type="ORF">mRhiFer1_012813</name>
</gene>
<name>A0A7J7SJW5_RHIFE</name>
<accession>A0A7J7SJW5</accession>
<feature type="region of interest" description="Disordered" evidence="1">
    <location>
        <begin position="1"/>
        <end position="35"/>
    </location>
</feature>
<feature type="region of interest" description="Disordered" evidence="1">
    <location>
        <begin position="139"/>
        <end position="200"/>
    </location>
</feature>
<sequence>MYEPEDNNSDVHSEDSMSRKGAESPPPRPTYFCREWDRDRRGRSRDLEFRDHWPYTRSPRSRFPQRDRSLPVMEKTFAMERGHRRRDFMMDYESRSQDAVSYQDVVDLTEDREPQNPIQDNMENYRKLLSLGVQLAEDDGHSHMTQGHSSRSKRSAYPSTSRDFPAQDSVLAEERNTGEDQKEGIEMFDNLPSAGSQMSH</sequence>
<organism evidence="2 3">
    <name type="scientific">Rhinolophus ferrumequinum</name>
    <name type="common">Greater horseshoe bat</name>
    <dbReference type="NCBI Taxonomy" id="59479"/>
    <lineage>
        <taxon>Eukaryota</taxon>
        <taxon>Metazoa</taxon>
        <taxon>Chordata</taxon>
        <taxon>Craniata</taxon>
        <taxon>Vertebrata</taxon>
        <taxon>Euteleostomi</taxon>
        <taxon>Mammalia</taxon>
        <taxon>Eutheria</taxon>
        <taxon>Laurasiatheria</taxon>
        <taxon>Chiroptera</taxon>
        <taxon>Yinpterochiroptera</taxon>
        <taxon>Rhinolophoidea</taxon>
        <taxon>Rhinolophidae</taxon>
        <taxon>Rhinolophinae</taxon>
        <taxon>Rhinolophus</taxon>
    </lineage>
</organism>
<dbReference type="Proteomes" id="UP000585614">
    <property type="component" value="Unassembled WGS sequence"/>
</dbReference>
<feature type="compositionally biased region" description="Basic and acidic residues" evidence="1">
    <location>
        <begin position="172"/>
        <end position="185"/>
    </location>
</feature>